<proteinExistence type="predicted"/>
<dbReference type="EMBL" id="JAGFNK010000138">
    <property type="protein sequence ID" value="KAI9507149.1"/>
    <property type="molecule type" value="Genomic_DNA"/>
</dbReference>
<evidence type="ECO:0000313" key="1">
    <source>
        <dbReference type="EMBL" id="KAI9507149.1"/>
    </source>
</evidence>
<protein>
    <submittedName>
        <fullName evidence="1">Uncharacterized protein</fullName>
    </submittedName>
</protein>
<evidence type="ECO:0000313" key="2">
    <source>
        <dbReference type="Proteomes" id="UP001207468"/>
    </source>
</evidence>
<name>A0ACC0U7T7_9AGAM</name>
<accession>A0ACC0U7T7</accession>
<gene>
    <name evidence="1" type="ORF">F5148DRAFT_1207698</name>
</gene>
<keyword evidence="2" id="KW-1185">Reference proteome</keyword>
<reference evidence="1" key="1">
    <citation type="submission" date="2021-03" db="EMBL/GenBank/DDBJ databases">
        <title>Evolutionary priming and transition to the ectomycorrhizal habit in an iconic lineage of mushroom-forming fungi: is preadaptation a requirement?</title>
        <authorList>
            <consortium name="DOE Joint Genome Institute"/>
            <person name="Looney B.P."/>
            <person name="Miyauchi S."/>
            <person name="Morin E."/>
            <person name="Drula E."/>
            <person name="Courty P.E."/>
            <person name="Chicoki N."/>
            <person name="Fauchery L."/>
            <person name="Kohler A."/>
            <person name="Kuo A."/>
            <person name="LaButti K."/>
            <person name="Pangilinan J."/>
            <person name="Lipzen A."/>
            <person name="Riley R."/>
            <person name="Andreopoulos W."/>
            <person name="He G."/>
            <person name="Johnson J."/>
            <person name="Barry K.W."/>
            <person name="Grigoriev I.V."/>
            <person name="Nagy L."/>
            <person name="Hibbett D."/>
            <person name="Henrissat B."/>
            <person name="Matheny P.B."/>
            <person name="Labbe J."/>
            <person name="Martin A.F."/>
        </authorList>
    </citation>
    <scope>NUCLEOTIDE SEQUENCE</scope>
    <source>
        <strain evidence="1">BPL698</strain>
    </source>
</reference>
<comment type="caution">
    <text evidence="1">The sequence shown here is derived from an EMBL/GenBank/DDBJ whole genome shotgun (WGS) entry which is preliminary data.</text>
</comment>
<dbReference type="Proteomes" id="UP001207468">
    <property type="component" value="Unassembled WGS sequence"/>
</dbReference>
<sequence>MSSNPAQFGLLKPRYHEAVFRLKNSTLALIALVTATHLLPLPTPHAFCMESLPRLISNHHGKGVSLLQLSLFCLLLVNILQSAFAIRSPPTPYPPLPSPSKRPSPAHHSKGQHEHRATPPSWRTKSAGSGLSPNTTPQRQLAFSTSAGGGSIGGASASAGSASDPRGLARSYALAFDSPLHDLSLGSSTGSLPSSPSPAQASLPLAAYRGRRAPTGRALDGSLLARLAEGDSDSDLGLDADE</sequence>
<organism evidence="1 2">
    <name type="scientific">Russula earlei</name>
    <dbReference type="NCBI Taxonomy" id="71964"/>
    <lineage>
        <taxon>Eukaryota</taxon>
        <taxon>Fungi</taxon>
        <taxon>Dikarya</taxon>
        <taxon>Basidiomycota</taxon>
        <taxon>Agaricomycotina</taxon>
        <taxon>Agaricomycetes</taxon>
        <taxon>Russulales</taxon>
        <taxon>Russulaceae</taxon>
        <taxon>Russula</taxon>
    </lineage>
</organism>